<dbReference type="GO" id="GO:0005669">
    <property type="term" value="C:transcription factor TFIID complex"/>
    <property type="evidence" value="ECO:0007669"/>
    <property type="project" value="TreeGrafter"/>
</dbReference>
<keyword evidence="6" id="KW-0804">Transcription</keyword>
<feature type="region of interest" description="Disordered" evidence="9">
    <location>
        <begin position="1"/>
        <end position="54"/>
    </location>
</feature>
<evidence type="ECO:0000256" key="5">
    <source>
        <dbReference type="ARBA" id="ARBA00023015"/>
    </source>
</evidence>
<evidence type="ECO:0000256" key="3">
    <source>
        <dbReference type="ARBA" id="ARBA00022574"/>
    </source>
</evidence>
<keyword evidence="5" id="KW-0805">Transcription regulation</keyword>
<evidence type="ECO:0000256" key="1">
    <source>
        <dbReference type="ARBA" id="ARBA00004123"/>
    </source>
</evidence>
<evidence type="ECO:0000256" key="2">
    <source>
        <dbReference type="ARBA" id="ARBA00009435"/>
    </source>
</evidence>
<dbReference type="InterPro" id="IPR020472">
    <property type="entry name" value="WD40_PAC1"/>
</dbReference>
<feature type="repeat" description="WD" evidence="8">
    <location>
        <begin position="537"/>
        <end position="578"/>
    </location>
</feature>
<feature type="domain" description="TFIID subunit TAF5 NTD2" evidence="10">
    <location>
        <begin position="100"/>
        <end position="230"/>
    </location>
</feature>
<dbReference type="EMBL" id="MU006096">
    <property type="protein sequence ID" value="KAF2838531.1"/>
    <property type="molecule type" value="Genomic_DNA"/>
</dbReference>
<keyword evidence="12" id="KW-1185">Reference proteome</keyword>
<dbReference type="Gene3D" id="2.130.10.10">
    <property type="entry name" value="YVTN repeat-like/Quinoprotein amine dehydrogenase"/>
    <property type="match status" value="2"/>
</dbReference>
<dbReference type="CDD" id="cd00200">
    <property type="entry name" value="WD40"/>
    <property type="match status" value="1"/>
</dbReference>
<dbReference type="Gene3D" id="1.25.40.500">
    <property type="entry name" value="TFIID subunit TAF5, NTD2 domain"/>
    <property type="match status" value="1"/>
</dbReference>
<dbReference type="PROSITE" id="PS50082">
    <property type="entry name" value="WD_REPEATS_2"/>
    <property type="match status" value="5"/>
</dbReference>
<organism evidence="11 12">
    <name type="scientific">Patellaria atrata CBS 101060</name>
    <dbReference type="NCBI Taxonomy" id="1346257"/>
    <lineage>
        <taxon>Eukaryota</taxon>
        <taxon>Fungi</taxon>
        <taxon>Dikarya</taxon>
        <taxon>Ascomycota</taxon>
        <taxon>Pezizomycotina</taxon>
        <taxon>Dothideomycetes</taxon>
        <taxon>Dothideomycetes incertae sedis</taxon>
        <taxon>Patellariales</taxon>
        <taxon>Patellariaceae</taxon>
        <taxon>Patellaria</taxon>
    </lineage>
</organism>
<dbReference type="PANTHER" id="PTHR19879">
    <property type="entry name" value="TRANSCRIPTION INITIATION FACTOR TFIID"/>
    <property type="match status" value="1"/>
</dbReference>
<accession>A0A9P4S9E3</accession>
<dbReference type="PROSITE" id="PS50294">
    <property type="entry name" value="WD_REPEATS_REGION"/>
    <property type="match status" value="3"/>
</dbReference>
<name>A0A9P4S9E3_9PEZI</name>
<evidence type="ECO:0000256" key="9">
    <source>
        <dbReference type="SAM" id="MobiDB-lite"/>
    </source>
</evidence>
<protein>
    <submittedName>
        <fullName evidence="11">Transcription initiation factor TFIID, subunit TAF5</fullName>
    </submittedName>
</protein>
<dbReference type="InterPro" id="IPR001680">
    <property type="entry name" value="WD40_rpt"/>
</dbReference>
<evidence type="ECO:0000313" key="12">
    <source>
        <dbReference type="Proteomes" id="UP000799429"/>
    </source>
</evidence>
<dbReference type="Pfam" id="PF08513">
    <property type="entry name" value="LisH"/>
    <property type="match status" value="1"/>
</dbReference>
<evidence type="ECO:0000259" key="10">
    <source>
        <dbReference type="Pfam" id="PF04494"/>
    </source>
</evidence>
<dbReference type="PANTHER" id="PTHR19879:SF1">
    <property type="entry name" value="CANNONBALL-RELATED"/>
    <property type="match status" value="1"/>
</dbReference>
<feature type="compositionally biased region" description="Low complexity" evidence="9">
    <location>
        <begin position="30"/>
        <end position="54"/>
    </location>
</feature>
<feature type="region of interest" description="Disordered" evidence="9">
    <location>
        <begin position="79"/>
        <end position="98"/>
    </location>
</feature>
<feature type="repeat" description="WD" evidence="8">
    <location>
        <begin position="629"/>
        <end position="663"/>
    </location>
</feature>
<feature type="repeat" description="WD" evidence="8">
    <location>
        <begin position="495"/>
        <end position="536"/>
    </location>
</feature>
<evidence type="ECO:0000256" key="7">
    <source>
        <dbReference type="ARBA" id="ARBA00023242"/>
    </source>
</evidence>
<comment type="caution">
    <text evidence="11">The sequence shown here is derived from an EMBL/GenBank/DDBJ whole genome shotgun (WGS) entry which is preliminary data.</text>
</comment>
<dbReference type="InterPro" id="IPR019775">
    <property type="entry name" value="WD40_repeat_CS"/>
</dbReference>
<dbReference type="AlphaFoldDB" id="A0A9P4S9E3"/>
<dbReference type="Proteomes" id="UP000799429">
    <property type="component" value="Unassembled WGS sequence"/>
</dbReference>
<evidence type="ECO:0000256" key="4">
    <source>
        <dbReference type="ARBA" id="ARBA00022737"/>
    </source>
</evidence>
<dbReference type="GO" id="GO:0006367">
    <property type="term" value="P:transcription initiation at RNA polymerase II promoter"/>
    <property type="evidence" value="ECO:0007669"/>
    <property type="project" value="TreeGrafter"/>
</dbReference>
<reference evidence="11" key="1">
    <citation type="journal article" date="2020" name="Stud. Mycol.">
        <title>101 Dothideomycetes genomes: a test case for predicting lifestyles and emergence of pathogens.</title>
        <authorList>
            <person name="Haridas S."/>
            <person name="Albert R."/>
            <person name="Binder M."/>
            <person name="Bloem J."/>
            <person name="Labutti K."/>
            <person name="Salamov A."/>
            <person name="Andreopoulos B."/>
            <person name="Baker S."/>
            <person name="Barry K."/>
            <person name="Bills G."/>
            <person name="Bluhm B."/>
            <person name="Cannon C."/>
            <person name="Castanera R."/>
            <person name="Culley D."/>
            <person name="Daum C."/>
            <person name="Ezra D."/>
            <person name="Gonzalez J."/>
            <person name="Henrissat B."/>
            <person name="Kuo A."/>
            <person name="Liang C."/>
            <person name="Lipzen A."/>
            <person name="Lutzoni F."/>
            <person name="Magnuson J."/>
            <person name="Mondo S."/>
            <person name="Nolan M."/>
            <person name="Ohm R."/>
            <person name="Pangilinan J."/>
            <person name="Park H.-J."/>
            <person name="Ramirez L."/>
            <person name="Alfaro M."/>
            <person name="Sun H."/>
            <person name="Tritt A."/>
            <person name="Yoshinaga Y."/>
            <person name="Zwiers L.-H."/>
            <person name="Turgeon B."/>
            <person name="Goodwin S."/>
            <person name="Spatafora J."/>
            <person name="Crous P."/>
            <person name="Grigoriev I."/>
        </authorList>
    </citation>
    <scope>NUCLEOTIDE SEQUENCE</scope>
    <source>
        <strain evidence="11">CBS 101060</strain>
    </source>
</reference>
<dbReference type="InterPro" id="IPR036322">
    <property type="entry name" value="WD40_repeat_dom_sf"/>
</dbReference>
<dbReference type="OrthoDB" id="10266330at2759"/>
<feature type="region of interest" description="Disordered" evidence="9">
    <location>
        <begin position="258"/>
        <end position="278"/>
    </location>
</feature>
<dbReference type="Pfam" id="PF04494">
    <property type="entry name" value="TFIID_NTD2"/>
    <property type="match status" value="1"/>
</dbReference>
<dbReference type="InterPro" id="IPR006594">
    <property type="entry name" value="LisH"/>
</dbReference>
<dbReference type="SUPFAM" id="SSF50978">
    <property type="entry name" value="WD40 repeat-like"/>
    <property type="match status" value="1"/>
</dbReference>
<dbReference type="PROSITE" id="PS00678">
    <property type="entry name" value="WD_REPEATS_1"/>
    <property type="match status" value="1"/>
</dbReference>
<dbReference type="SMART" id="SM00320">
    <property type="entry name" value="WD40"/>
    <property type="match status" value="6"/>
</dbReference>
<evidence type="ECO:0000256" key="8">
    <source>
        <dbReference type="PROSITE-ProRule" id="PRU00221"/>
    </source>
</evidence>
<feature type="repeat" description="WD" evidence="8">
    <location>
        <begin position="440"/>
        <end position="494"/>
    </location>
</feature>
<dbReference type="PROSITE" id="PS50896">
    <property type="entry name" value="LISH"/>
    <property type="match status" value="1"/>
</dbReference>
<dbReference type="SUPFAM" id="SSF160897">
    <property type="entry name" value="Taf5 N-terminal domain-like"/>
    <property type="match status" value="1"/>
</dbReference>
<dbReference type="Pfam" id="PF00400">
    <property type="entry name" value="WD40"/>
    <property type="match status" value="6"/>
</dbReference>
<dbReference type="PRINTS" id="PR00320">
    <property type="entry name" value="GPROTEINBRPT"/>
</dbReference>
<comment type="similarity">
    <text evidence="2">Belongs to the WD repeat TAF5 family.</text>
</comment>
<sequence>MSGAPAGTTGPGSRAPSVSNGPPSAGIHMPPQQQQMQAQSNVPQPVANQGGSGSQQNLNQIVLEYLSKKGYNRTEAMLRKESASQDAEGRPNTDRAEDMGGEMYQRGFDLLKNWIEDNLDIYKSELRRLLWPVFVYSLLNLASDFYVKDCEKFYESNQSQFSREHELDLRALSVIKSPEHVHSSNIAKLYRDNKYRISLSHMAFFNLIQFLESKDKEGGSVVLRVLQAHLNLVSVDRSAVGGERSLAALLAQGSDVEELPAEDEGIPGHNPGSANTSLNAPKVLTKLNLGKMPMEAELMEDVRGDLQDEDMKNPPKPHQSSLVEEFERQIKQEPNEDAPNRDDIPLPPSLARDVALEVQKVKENRDRFKIEGRTGGKGPGLSITMFTFHNTFDKINCIDFSGDTLLVAAGMAESYIRIWTLDGSALPVVPHQQSSNSRRLIGHSGPVFQVSFSPGIESPAGSDGPNTTSRFLLSCSEDKTVRLWSLDTWSCLVAYRSHTGPVWDVKWGPQGHYFLTGSNDRTARLWSTEHIEPLRLFVGHDSDVDVVTFHPNGAYVFTASNDKTVRMWDISRGTCVRMYTGHTGNITAIEASPNGQLVASADDMGSIHLWDLHKGRRLKHLRGHGKGGIWSLSFSVESTVLVSGGADCTVRVWHVTDEKTDPAIAASMKSETNTGVKPEGSGSDSLLSPYIPSGSAMGGSGTGKKGKGKDVAVSPEQIDCFPTKSSPVYEVSFTRMNLVLAGSAFMP</sequence>
<feature type="repeat" description="WD" evidence="8">
    <location>
        <begin position="579"/>
        <end position="620"/>
    </location>
</feature>
<evidence type="ECO:0000256" key="6">
    <source>
        <dbReference type="ARBA" id="ARBA00023163"/>
    </source>
</evidence>
<evidence type="ECO:0000313" key="11">
    <source>
        <dbReference type="EMBL" id="KAF2838531.1"/>
    </source>
</evidence>
<dbReference type="InterPro" id="IPR015943">
    <property type="entry name" value="WD40/YVTN_repeat-like_dom_sf"/>
</dbReference>
<keyword evidence="3 8" id="KW-0853">WD repeat</keyword>
<gene>
    <name evidence="11" type="ORF">M501DRAFT_1004276</name>
</gene>
<keyword evidence="7" id="KW-0539">Nucleus</keyword>
<dbReference type="InterPro" id="IPR037264">
    <property type="entry name" value="TFIID_NTD2_sf"/>
</dbReference>
<dbReference type="GO" id="GO:0016251">
    <property type="term" value="F:RNA polymerase II general transcription initiation factor activity"/>
    <property type="evidence" value="ECO:0007669"/>
    <property type="project" value="TreeGrafter"/>
</dbReference>
<keyword evidence="4" id="KW-0677">Repeat</keyword>
<comment type="subcellular location">
    <subcellularLocation>
        <location evidence="1">Nucleus</location>
    </subcellularLocation>
</comment>
<proteinExistence type="inferred from homology"/>
<dbReference type="CDD" id="cd08044">
    <property type="entry name" value="TAF5_NTD2"/>
    <property type="match status" value="1"/>
</dbReference>
<dbReference type="InterPro" id="IPR007582">
    <property type="entry name" value="TFIID_NTD2"/>
</dbReference>
<dbReference type="SMART" id="SM00667">
    <property type="entry name" value="LisH"/>
    <property type="match status" value="1"/>
</dbReference>